<sequence length="526" mass="59125">MKKILFILLSIALWGTSCSKKEFRDSYTDPSKVATSSVEKQYAGMIYASREYVVPSYWNYFVILRITLNRFTQAVGWENVDNQYVPGAAAVTDRWNNYYNVLAQYRELEKVYNALPAEDQSNMRIYMITATIYFYDLTQRVVDLHGGVPWSEAGMLSTNGGNYQNSYPKYDDATAIYTKMLDDLKGFADELGTVTIPAALVARFESMDLVNNGDLTLWKKYCNSLRLRMLTRVSGAANFQARAGTEIAQILGNAASYPLPKTNAENIRIDIFDLNTDLNAKGFRTGLEDWNGNIAGKVMIDHMKANSDPRLRAMFEPGANAGGVYNGLDPMAARSTQNALIAGGTMAIYNRSTLSRNEFFPGILMTGAEVNFMLSEYYLKAGNPVSARTAYEDGIKESIKYYYWLRTLSNDNTAGALTPYTDPEVAAYLVAPGVNWTLALTDADKLKLIARQKWLHYSVLQPTESWAEIRRLDAPTFSFEVDNANAQKQPPMRWQYPASEATYNTANYEAVQANDKLGTKLFWDTQ</sequence>
<dbReference type="Pfam" id="PF12771">
    <property type="entry name" value="SusD-like_2"/>
    <property type="match status" value="1"/>
</dbReference>
<keyword evidence="2" id="KW-1185">Reference proteome</keyword>
<dbReference type="InterPro" id="IPR041662">
    <property type="entry name" value="SusD-like_2"/>
</dbReference>
<dbReference type="Gene3D" id="1.25.40.390">
    <property type="match status" value="1"/>
</dbReference>
<dbReference type="InterPro" id="IPR011990">
    <property type="entry name" value="TPR-like_helical_dom_sf"/>
</dbReference>
<dbReference type="AlphaFoldDB" id="A0A512RL81"/>
<proteinExistence type="predicted"/>
<gene>
    <name evidence="1" type="ORF">CCY01nite_27240</name>
</gene>
<dbReference type="EMBL" id="BKAU01000002">
    <property type="protein sequence ID" value="GEP96464.1"/>
    <property type="molecule type" value="Genomic_DNA"/>
</dbReference>
<comment type="caution">
    <text evidence="1">The sequence shown here is derived from an EMBL/GenBank/DDBJ whole genome shotgun (WGS) entry which is preliminary data.</text>
</comment>
<accession>A0A512RL81</accession>
<organism evidence="1 2">
    <name type="scientific">Chitinophaga cymbidii</name>
    <dbReference type="NCBI Taxonomy" id="1096750"/>
    <lineage>
        <taxon>Bacteria</taxon>
        <taxon>Pseudomonadati</taxon>
        <taxon>Bacteroidota</taxon>
        <taxon>Chitinophagia</taxon>
        <taxon>Chitinophagales</taxon>
        <taxon>Chitinophagaceae</taxon>
        <taxon>Chitinophaga</taxon>
    </lineage>
</organism>
<name>A0A512RL81_9BACT</name>
<dbReference type="RefSeq" id="WP_146862551.1">
    <property type="nucleotide sequence ID" value="NZ_BKAU01000002.1"/>
</dbReference>
<dbReference type="PROSITE" id="PS51257">
    <property type="entry name" value="PROKAR_LIPOPROTEIN"/>
    <property type="match status" value="1"/>
</dbReference>
<evidence type="ECO:0000313" key="2">
    <source>
        <dbReference type="Proteomes" id="UP000321436"/>
    </source>
</evidence>
<reference evidence="1 2" key="1">
    <citation type="submission" date="2019-07" db="EMBL/GenBank/DDBJ databases">
        <title>Whole genome shotgun sequence of Chitinophaga cymbidii NBRC 109752.</title>
        <authorList>
            <person name="Hosoyama A."/>
            <person name="Uohara A."/>
            <person name="Ohji S."/>
            <person name="Ichikawa N."/>
        </authorList>
    </citation>
    <scope>NUCLEOTIDE SEQUENCE [LARGE SCALE GENOMIC DNA]</scope>
    <source>
        <strain evidence="1 2">NBRC 109752</strain>
    </source>
</reference>
<evidence type="ECO:0008006" key="3">
    <source>
        <dbReference type="Google" id="ProtNLM"/>
    </source>
</evidence>
<dbReference type="OrthoDB" id="9766256at2"/>
<protein>
    <recommendedName>
        <fullName evidence="3">SusD/RagB family nutrient-binding outer membrane lipoprotein</fullName>
    </recommendedName>
</protein>
<evidence type="ECO:0000313" key="1">
    <source>
        <dbReference type="EMBL" id="GEP96464.1"/>
    </source>
</evidence>
<dbReference type="SUPFAM" id="SSF48452">
    <property type="entry name" value="TPR-like"/>
    <property type="match status" value="1"/>
</dbReference>
<dbReference type="Proteomes" id="UP000321436">
    <property type="component" value="Unassembled WGS sequence"/>
</dbReference>